<evidence type="ECO:0000256" key="2">
    <source>
        <dbReference type="ARBA" id="ARBA00022741"/>
    </source>
</evidence>
<evidence type="ECO:0000256" key="3">
    <source>
        <dbReference type="ARBA" id="ARBA00022840"/>
    </source>
</evidence>
<evidence type="ECO:0000259" key="6">
    <source>
        <dbReference type="PROSITE" id="PS51710"/>
    </source>
</evidence>
<evidence type="ECO:0000256" key="1">
    <source>
        <dbReference type="ARBA" id="ARBA00022723"/>
    </source>
</evidence>
<dbReference type="PROSITE" id="PS51710">
    <property type="entry name" value="G_OBG"/>
    <property type="match status" value="1"/>
</dbReference>
<dbReference type="InterPro" id="IPR027417">
    <property type="entry name" value="P-loop_NTPase"/>
</dbReference>
<feature type="binding site" evidence="5">
    <location>
        <begin position="12"/>
        <end position="17"/>
    </location>
    <ligand>
        <name>ATP</name>
        <dbReference type="ChEBI" id="CHEBI:30616"/>
    </ligand>
</feature>
<dbReference type="Gene3D" id="1.10.150.300">
    <property type="entry name" value="TGS-like domain"/>
    <property type="match status" value="1"/>
</dbReference>
<keyword evidence="1" id="KW-0479">Metal-binding</keyword>
<keyword evidence="2 5" id="KW-0547">Nucleotide-binding</keyword>
<gene>
    <name evidence="5 7" type="primary">ychF</name>
    <name evidence="7" type="ORF">Pla163_28300</name>
</gene>
<dbReference type="GO" id="GO:0046872">
    <property type="term" value="F:metal ion binding"/>
    <property type="evidence" value="ECO:0007669"/>
    <property type="project" value="UniProtKB-KW"/>
</dbReference>
<dbReference type="PRINTS" id="PR00326">
    <property type="entry name" value="GTP1OBG"/>
</dbReference>
<dbReference type="SUPFAM" id="SSF81271">
    <property type="entry name" value="TGS-like"/>
    <property type="match status" value="1"/>
</dbReference>
<feature type="domain" description="OBG-type G" evidence="6">
    <location>
        <begin position="3"/>
        <end position="257"/>
    </location>
</feature>
<dbReference type="PANTHER" id="PTHR23305:SF18">
    <property type="entry name" value="OBG-TYPE G DOMAIN-CONTAINING PROTEIN"/>
    <property type="match status" value="1"/>
</dbReference>
<dbReference type="FunFam" id="1.10.150.300:FF:000001">
    <property type="entry name" value="Ribosome-binding ATPase YchF"/>
    <property type="match status" value="1"/>
</dbReference>
<dbReference type="InterPro" id="IPR013029">
    <property type="entry name" value="YchF_C"/>
</dbReference>
<dbReference type="AlphaFoldDB" id="A0A518D2K1"/>
<dbReference type="InterPro" id="IPR006073">
    <property type="entry name" value="GTP-bd"/>
</dbReference>
<evidence type="ECO:0000313" key="7">
    <source>
        <dbReference type="EMBL" id="QDU85697.1"/>
    </source>
</evidence>
<dbReference type="PIRSF" id="PIRSF006641">
    <property type="entry name" value="CHP00092"/>
    <property type="match status" value="1"/>
</dbReference>
<dbReference type="HAMAP" id="MF_00944">
    <property type="entry name" value="YchF_OLA1_ATPase"/>
    <property type="match status" value="1"/>
</dbReference>
<dbReference type="GO" id="GO:0005524">
    <property type="term" value="F:ATP binding"/>
    <property type="evidence" value="ECO:0007669"/>
    <property type="project" value="UniProtKB-UniRule"/>
</dbReference>
<dbReference type="GO" id="GO:0005737">
    <property type="term" value="C:cytoplasm"/>
    <property type="evidence" value="ECO:0007669"/>
    <property type="project" value="TreeGrafter"/>
</dbReference>
<dbReference type="InterPro" id="IPR031167">
    <property type="entry name" value="G_OBG"/>
</dbReference>
<organism evidence="7 8">
    <name type="scientific">Rohdeia mirabilis</name>
    <dbReference type="NCBI Taxonomy" id="2528008"/>
    <lineage>
        <taxon>Bacteria</taxon>
        <taxon>Pseudomonadati</taxon>
        <taxon>Planctomycetota</taxon>
        <taxon>Planctomycetia</taxon>
        <taxon>Planctomycetia incertae sedis</taxon>
        <taxon>Rohdeia</taxon>
    </lineage>
</organism>
<keyword evidence="8" id="KW-1185">Reference proteome</keyword>
<sequence>MSLAAGIVGLPNVGKSTIFNAITAAGAESANYPFCTIDPNVGVVDVPDARLQVLHHFVKTQRVIPAAVKVVDIAGLVKGASQGEGLGNKFLGNVKETDAILHVVRCFDDPDIIHVHGKVDPRADIEVIELELALADIETLNRAHERVSKKARSGDKDSIAERDTYAKAIELLEAGTMLRLVEWTEREREALRPLFLITIKPVLYVANVAADDIGKETELVAAVRAHAEATGAGVVALSGDIEGEIAGLEPEERAEFMADLGIEESGLERLAHGTYDLLGLQTYFTAGEKEIRAWTVKRGTKAPAAAGVIHTDFERLFIRAEVYSVDDMQKYESEAAIKAAGKLRVEGRDYTMREGDVCHFLIGK</sequence>
<reference evidence="7 8" key="1">
    <citation type="submission" date="2019-02" db="EMBL/GenBank/DDBJ databases">
        <title>Deep-cultivation of Planctomycetes and their phenomic and genomic characterization uncovers novel biology.</title>
        <authorList>
            <person name="Wiegand S."/>
            <person name="Jogler M."/>
            <person name="Boedeker C."/>
            <person name="Pinto D."/>
            <person name="Vollmers J."/>
            <person name="Rivas-Marin E."/>
            <person name="Kohn T."/>
            <person name="Peeters S.H."/>
            <person name="Heuer A."/>
            <person name="Rast P."/>
            <person name="Oberbeckmann S."/>
            <person name="Bunk B."/>
            <person name="Jeske O."/>
            <person name="Meyerdierks A."/>
            <person name="Storesund J.E."/>
            <person name="Kallscheuer N."/>
            <person name="Luecker S."/>
            <person name="Lage O.M."/>
            <person name="Pohl T."/>
            <person name="Merkel B.J."/>
            <person name="Hornburger P."/>
            <person name="Mueller R.-W."/>
            <person name="Bruemmer F."/>
            <person name="Labrenz M."/>
            <person name="Spormann A.M."/>
            <person name="Op den Camp H."/>
            <person name="Overmann J."/>
            <person name="Amann R."/>
            <person name="Jetten M.S.M."/>
            <person name="Mascher T."/>
            <person name="Medema M.H."/>
            <person name="Devos D.P."/>
            <person name="Kaster A.-K."/>
            <person name="Ovreas L."/>
            <person name="Rohde M."/>
            <person name="Galperin M.Y."/>
            <person name="Jogler C."/>
        </authorList>
    </citation>
    <scope>NUCLEOTIDE SEQUENCE [LARGE SCALE GENOMIC DNA]</scope>
    <source>
        <strain evidence="7 8">Pla163</strain>
    </source>
</reference>
<dbReference type="GO" id="GO:0016887">
    <property type="term" value="F:ATP hydrolysis activity"/>
    <property type="evidence" value="ECO:0007669"/>
    <property type="project" value="UniProtKB-UniRule"/>
</dbReference>
<comment type="function">
    <text evidence="5">ATPase that binds to both the 70S ribosome and the 50S ribosomal subunit in a nucleotide-independent manner.</text>
</comment>
<dbReference type="Pfam" id="PF06071">
    <property type="entry name" value="YchF-GTPase_C"/>
    <property type="match status" value="1"/>
</dbReference>
<dbReference type="GO" id="GO:0005525">
    <property type="term" value="F:GTP binding"/>
    <property type="evidence" value="ECO:0007669"/>
    <property type="project" value="InterPro"/>
</dbReference>
<comment type="similarity">
    <text evidence="5">Belongs to the TRAFAC class OBG-HflX-like GTPase superfamily. OBG GTPase family. YchF/OLA1 subfamily.</text>
</comment>
<dbReference type="InterPro" id="IPR012675">
    <property type="entry name" value="Beta-grasp_dom_sf"/>
</dbReference>
<dbReference type="Proteomes" id="UP000319342">
    <property type="component" value="Chromosome"/>
</dbReference>
<dbReference type="Pfam" id="PF01926">
    <property type="entry name" value="MMR_HSR1"/>
    <property type="match status" value="1"/>
</dbReference>
<evidence type="ECO:0000256" key="5">
    <source>
        <dbReference type="HAMAP-Rule" id="MF_00944"/>
    </source>
</evidence>
<dbReference type="InterPro" id="IPR041706">
    <property type="entry name" value="YchF_N"/>
</dbReference>
<dbReference type="SUPFAM" id="SSF52540">
    <property type="entry name" value="P-loop containing nucleoside triphosphate hydrolases"/>
    <property type="match status" value="1"/>
</dbReference>
<name>A0A518D2K1_9BACT</name>
<dbReference type="InterPro" id="IPR012676">
    <property type="entry name" value="TGS-like"/>
</dbReference>
<accession>A0A518D2K1</accession>
<dbReference type="EMBL" id="CP036290">
    <property type="protein sequence ID" value="QDU85697.1"/>
    <property type="molecule type" value="Genomic_DNA"/>
</dbReference>
<dbReference type="NCBIfam" id="TIGR00092">
    <property type="entry name" value="redox-regulated ATPase YchF"/>
    <property type="match status" value="1"/>
</dbReference>
<evidence type="ECO:0000256" key="4">
    <source>
        <dbReference type="ARBA" id="ARBA00022842"/>
    </source>
</evidence>
<dbReference type="RefSeq" id="WP_145189524.1">
    <property type="nucleotide sequence ID" value="NZ_CP036290.1"/>
</dbReference>
<dbReference type="Gene3D" id="3.10.20.30">
    <property type="match status" value="1"/>
</dbReference>
<protein>
    <recommendedName>
        <fullName evidence="5">Ribosome-binding ATPase YchF</fullName>
    </recommendedName>
</protein>
<dbReference type="InterPro" id="IPR004396">
    <property type="entry name" value="ATPase_YchF/OLA1"/>
</dbReference>
<dbReference type="CDD" id="cd04867">
    <property type="entry name" value="TGS_YchF_OLA1"/>
    <property type="match status" value="1"/>
</dbReference>
<dbReference type="FunFam" id="3.10.20.30:FF:000001">
    <property type="entry name" value="Ribosome-binding ATPase YchF"/>
    <property type="match status" value="1"/>
</dbReference>
<dbReference type="InterPro" id="IPR023192">
    <property type="entry name" value="TGS-like_dom_sf"/>
</dbReference>
<proteinExistence type="inferred from homology"/>
<evidence type="ECO:0000313" key="8">
    <source>
        <dbReference type="Proteomes" id="UP000319342"/>
    </source>
</evidence>
<dbReference type="PANTHER" id="PTHR23305">
    <property type="entry name" value="OBG GTPASE FAMILY"/>
    <property type="match status" value="1"/>
</dbReference>
<dbReference type="GO" id="GO:0043023">
    <property type="term" value="F:ribosomal large subunit binding"/>
    <property type="evidence" value="ECO:0007669"/>
    <property type="project" value="UniProtKB-UniRule"/>
</dbReference>
<dbReference type="CDD" id="cd01900">
    <property type="entry name" value="YchF"/>
    <property type="match status" value="1"/>
</dbReference>
<dbReference type="Gene3D" id="3.40.50.300">
    <property type="entry name" value="P-loop containing nucleotide triphosphate hydrolases"/>
    <property type="match status" value="1"/>
</dbReference>
<keyword evidence="4" id="KW-0460">Magnesium</keyword>
<dbReference type="OrthoDB" id="9807318at2"/>
<keyword evidence="3 5" id="KW-0067">ATP-binding</keyword>